<proteinExistence type="predicted"/>
<evidence type="ECO:0000256" key="4">
    <source>
        <dbReference type="ARBA" id="ARBA00022989"/>
    </source>
</evidence>
<evidence type="ECO:0000313" key="7">
    <source>
        <dbReference type="EMBL" id="KAK2574155.1"/>
    </source>
</evidence>
<dbReference type="InterPro" id="IPR052065">
    <property type="entry name" value="Compl_asym_regulator"/>
</dbReference>
<dbReference type="Pfam" id="PF00090">
    <property type="entry name" value="TSP_1"/>
    <property type="match status" value="1"/>
</dbReference>
<evidence type="ECO:0000256" key="5">
    <source>
        <dbReference type="ARBA" id="ARBA00023136"/>
    </source>
</evidence>
<dbReference type="Proteomes" id="UP001249851">
    <property type="component" value="Unassembled WGS sequence"/>
</dbReference>
<organism evidence="7 8">
    <name type="scientific">Acropora cervicornis</name>
    <name type="common">Staghorn coral</name>
    <dbReference type="NCBI Taxonomy" id="6130"/>
    <lineage>
        <taxon>Eukaryota</taxon>
        <taxon>Metazoa</taxon>
        <taxon>Cnidaria</taxon>
        <taxon>Anthozoa</taxon>
        <taxon>Hexacorallia</taxon>
        <taxon>Scleractinia</taxon>
        <taxon>Astrocoeniina</taxon>
        <taxon>Acroporidae</taxon>
        <taxon>Acropora</taxon>
    </lineage>
</organism>
<dbReference type="PANTHER" id="PTHR22906">
    <property type="entry name" value="PROPERDIN"/>
    <property type="match status" value="1"/>
</dbReference>
<dbReference type="PRINTS" id="PR01705">
    <property type="entry name" value="TSP1REPEAT"/>
</dbReference>
<evidence type="ECO:0000313" key="8">
    <source>
        <dbReference type="Proteomes" id="UP001249851"/>
    </source>
</evidence>
<dbReference type="GO" id="GO:0016020">
    <property type="term" value="C:membrane"/>
    <property type="evidence" value="ECO:0007669"/>
    <property type="project" value="UniProtKB-SubCell"/>
</dbReference>
<evidence type="ECO:0000256" key="2">
    <source>
        <dbReference type="ARBA" id="ARBA00022692"/>
    </source>
</evidence>
<dbReference type="EMBL" id="JARQWQ010000001">
    <property type="protein sequence ID" value="KAK2574155.1"/>
    <property type="molecule type" value="Genomic_DNA"/>
</dbReference>
<keyword evidence="8" id="KW-1185">Reference proteome</keyword>
<dbReference type="AlphaFoldDB" id="A0AAD9R6V4"/>
<reference evidence="7" key="2">
    <citation type="journal article" date="2023" name="Science">
        <title>Genomic signatures of disease resistance in endangered staghorn corals.</title>
        <authorList>
            <person name="Vollmer S.V."/>
            <person name="Selwyn J.D."/>
            <person name="Despard B.A."/>
            <person name="Roesel C.L."/>
        </authorList>
    </citation>
    <scope>NUCLEOTIDE SEQUENCE</scope>
    <source>
        <strain evidence="7">K2</strain>
    </source>
</reference>
<evidence type="ECO:0000256" key="1">
    <source>
        <dbReference type="ARBA" id="ARBA00004167"/>
    </source>
</evidence>
<protein>
    <submittedName>
        <fullName evidence="7">Thrombospondin-2</fullName>
    </submittedName>
</protein>
<keyword evidence="4" id="KW-1133">Transmembrane helix</keyword>
<dbReference type="PANTHER" id="PTHR22906:SF21">
    <property type="entry name" value="SEMA DOMAIN-CONTAINING PROTEIN"/>
    <property type="match status" value="1"/>
</dbReference>
<accession>A0AAD9R6V4</accession>
<sequence>MTQSVRLPVDGGYSTWSPWLACDADCGGGIQERSRYCTNPAPQPGAKDCTVLGPDKETRLCNLFPCNSNF</sequence>
<dbReference type="SUPFAM" id="SSF82895">
    <property type="entry name" value="TSP-1 type 1 repeat"/>
    <property type="match status" value="1"/>
</dbReference>
<dbReference type="SMART" id="SM00209">
    <property type="entry name" value="TSP1"/>
    <property type="match status" value="1"/>
</dbReference>
<dbReference type="InterPro" id="IPR000884">
    <property type="entry name" value="TSP1_rpt"/>
</dbReference>
<reference evidence="7" key="1">
    <citation type="journal article" date="2023" name="G3 (Bethesda)">
        <title>Whole genome assembly and annotation of the endangered Caribbean coral Acropora cervicornis.</title>
        <authorList>
            <person name="Selwyn J.D."/>
            <person name="Vollmer S.V."/>
        </authorList>
    </citation>
    <scope>NUCLEOTIDE SEQUENCE</scope>
    <source>
        <strain evidence="7">K2</strain>
    </source>
</reference>
<comment type="subcellular location">
    <subcellularLocation>
        <location evidence="1">Membrane</location>
        <topology evidence="1">Single-pass membrane protein</topology>
    </subcellularLocation>
</comment>
<dbReference type="PROSITE" id="PS50092">
    <property type="entry name" value="TSP1"/>
    <property type="match status" value="1"/>
</dbReference>
<keyword evidence="2" id="KW-0812">Transmembrane</keyword>
<dbReference type="FunFam" id="2.20.100.10:FF:000007">
    <property type="entry name" value="Thrombospondin 1"/>
    <property type="match status" value="1"/>
</dbReference>
<keyword evidence="5" id="KW-0472">Membrane</keyword>
<evidence type="ECO:0000256" key="6">
    <source>
        <dbReference type="ARBA" id="ARBA00023157"/>
    </source>
</evidence>
<comment type="caution">
    <text evidence="7">The sequence shown here is derived from an EMBL/GenBank/DDBJ whole genome shotgun (WGS) entry which is preliminary data.</text>
</comment>
<dbReference type="Gene3D" id="2.20.100.10">
    <property type="entry name" value="Thrombospondin type-1 (TSP1) repeat"/>
    <property type="match status" value="1"/>
</dbReference>
<keyword evidence="6" id="KW-1015">Disulfide bond</keyword>
<evidence type="ECO:0000256" key="3">
    <source>
        <dbReference type="ARBA" id="ARBA00022737"/>
    </source>
</evidence>
<keyword evidence="3" id="KW-0677">Repeat</keyword>
<gene>
    <name evidence="7" type="ORF">P5673_000288</name>
</gene>
<name>A0AAD9R6V4_ACRCE</name>
<dbReference type="InterPro" id="IPR036383">
    <property type="entry name" value="TSP1_rpt_sf"/>
</dbReference>